<evidence type="ECO:0000256" key="2">
    <source>
        <dbReference type="ARBA" id="ARBA00022448"/>
    </source>
</evidence>
<name>A0AA37GQI7_9PEZI</name>
<keyword evidence="3 6" id="KW-0812">Transmembrane</keyword>
<dbReference type="EMBL" id="BPPX01000015">
    <property type="protein sequence ID" value="GJC84707.1"/>
    <property type="molecule type" value="Genomic_DNA"/>
</dbReference>
<reference evidence="7 8" key="1">
    <citation type="submission" date="2021-07" db="EMBL/GenBank/DDBJ databases">
        <title>Genome data of Colletotrichum spaethianum.</title>
        <authorList>
            <person name="Utami Y.D."/>
            <person name="Hiruma K."/>
        </authorList>
    </citation>
    <scope>NUCLEOTIDE SEQUENCE [LARGE SCALE GENOMIC DNA]</scope>
    <source>
        <strain evidence="7 8">MAFF 242679</strain>
    </source>
</reference>
<keyword evidence="2" id="KW-0813">Transport</keyword>
<gene>
    <name evidence="7" type="ORF">ColLi_07545</name>
</gene>
<keyword evidence="8" id="KW-1185">Reference proteome</keyword>
<feature type="transmembrane region" description="Helical" evidence="6">
    <location>
        <begin position="60"/>
        <end position="78"/>
    </location>
</feature>
<dbReference type="InterPro" id="IPR036259">
    <property type="entry name" value="MFS_trans_sf"/>
</dbReference>
<evidence type="ECO:0000256" key="6">
    <source>
        <dbReference type="SAM" id="Phobius"/>
    </source>
</evidence>
<comment type="caution">
    <text evidence="7">The sequence shown here is derived from an EMBL/GenBank/DDBJ whole genome shotgun (WGS) entry which is preliminary data.</text>
</comment>
<proteinExistence type="predicted"/>
<evidence type="ECO:0000256" key="5">
    <source>
        <dbReference type="ARBA" id="ARBA00023136"/>
    </source>
</evidence>
<evidence type="ECO:0000313" key="8">
    <source>
        <dbReference type="Proteomes" id="UP001055172"/>
    </source>
</evidence>
<dbReference type="PANTHER" id="PTHR43791">
    <property type="entry name" value="PERMEASE-RELATED"/>
    <property type="match status" value="1"/>
</dbReference>
<dbReference type="AlphaFoldDB" id="A0AA37GQI7"/>
<comment type="subcellular location">
    <subcellularLocation>
        <location evidence="1">Membrane</location>
        <topology evidence="1">Multi-pass membrane protein</topology>
    </subcellularLocation>
</comment>
<protein>
    <submittedName>
        <fullName evidence="7">Transporter C460.05</fullName>
    </submittedName>
</protein>
<keyword evidence="4 6" id="KW-1133">Transmembrane helix</keyword>
<sequence>MSEHNQDQQSDAKDKARSSYLVEVEIGTGQSSAMKVYGISEPIEITEEENKHVKRKIDRVMLPLMGLCYVFSFLDKTILNYASIFGLKEALKLEGTDYSWLGSIFYIGYMTGSMMWSRLVHRWPQHVGKFVSGAVCIWSGIVLLTRKNRVLIDCMDRLLTAD</sequence>
<evidence type="ECO:0000256" key="1">
    <source>
        <dbReference type="ARBA" id="ARBA00004141"/>
    </source>
</evidence>
<accession>A0AA37GQI7</accession>
<dbReference type="PANTHER" id="PTHR43791:SF97">
    <property type="entry name" value="ALLANTOATE TRANSPORTER, PUTATIVE (AFU_ORTHOLOGUE AFUA_1G14700)-RELATED"/>
    <property type="match status" value="1"/>
</dbReference>
<feature type="transmembrane region" description="Helical" evidence="6">
    <location>
        <begin position="98"/>
        <end position="116"/>
    </location>
</feature>
<evidence type="ECO:0000256" key="3">
    <source>
        <dbReference type="ARBA" id="ARBA00022692"/>
    </source>
</evidence>
<dbReference type="GO" id="GO:0016020">
    <property type="term" value="C:membrane"/>
    <property type="evidence" value="ECO:0007669"/>
    <property type="project" value="UniProtKB-SubCell"/>
</dbReference>
<evidence type="ECO:0000256" key="4">
    <source>
        <dbReference type="ARBA" id="ARBA00022989"/>
    </source>
</evidence>
<keyword evidence="5 6" id="KW-0472">Membrane</keyword>
<dbReference type="GO" id="GO:0022857">
    <property type="term" value="F:transmembrane transporter activity"/>
    <property type="evidence" value="ECO:0007669"/>
    <property type="project" value="TreeGrafter"/>
</dbReference>
<evidence type="ECO:0000313" key="7">
    <source>
        <dbReference type="EMBL" id="GJC84707.1"/>
    </source>
</evidence>
<dbReference type="SUPFAM" id="SSF103473">
    <property type="entry name" value="MFS general substrate transporter"/>
    <property type="match status" value="1"/>
</dbReference>
<dbReference type="Proteomes" id="UP001055172">
    <property type="component" value="Unassembled WGS sequence"/>
</dbReference>
<organism evidence="7 8">
    <name type="scientific">Colletotrichum liriopes</name>
    <dbReference type="NCBI Taxonomy" id="708192"/>
    <lineage>
        <taxon>Eukaryota</taxon>
        <taxon>Fungi</taxon>
        <taxon>Dikarya</taxon>
        <taxon>Ascomycota</taxon>
        <taxon>Pezizomycotina</taxon>
        <taxon>Sordariomycetes</taxon>
        <taxon>Hypocreomycetidae</taxon>
        <taxon>Glomerellales</taxon>
        <taxon>Glomerellaceae</taxon>
        <taxon>Colletotrichum</taxon>
        <taxon>Colletotrichum spaethianum species complex</taxon>
    </lineage>
</organism>
<dbReference type="Gene3D" id="1.20.1250.20">
    <property type="entry name" value="MFS general substrate transporter like domains"/>
    <property type="match status" value="1"/>
</dbReference>